<evidence type="ECO:0000313" key="2">
    <source>
        <dbReference type="EMBL" id="KAJ8612665.1"/>
    </source>
</evidence>
<name>A0AAD7UN63_9STRA</name>
<accession>A0AAD7UN63</accession>
<dbReference type="AlphaFoldDB" id="A0AAD7UN63"/>
<protein>
    <submittedName>
        <fullName evidence="2">Uncharacterized protein</fullName>
    </submittedName>
</protein>
<organism evidence="2 3">
    <name type="scientific">Chrysophaeum taylorii</name>
    <dbReference type="NCBI Taxonomy" id="2483200"/>
    <lineage>
        <taxon>Eukaryota</taxon>
        <taxon>Sar</taxon>
        <taxon>Stramenopiles</taxon>
        <taxon>Ochrophyta</taxon>
        <taxon>Pelagophyceae</taxon>
        <taxon>Pelagomonadales</taxon>
        <taxon>Pelagomonadaceae</taxon>
        <taxon>Chrysophaeum</taxon>
    </lineage>
</organism>
<sequence>FRELGRRGRGAKGGNHRWNPKRHQSQSKLKNYRRRGRRGDIRWAREKHDAPDSLS</sequence>
<feature type="non-terminal residue" evidence="2">
    <location>
        <position position="1"/>
    </location>
</feature>
<reference evidence="2" key="1">
    <citation type="submission" date="2023-01" db="EMBL/GenBank/DDBJ databases">
        <title>Metagenome sequencing of chrysophaentin producing Chrysophaeum taylorii.</title>
        <authorList>
            <person name="Davison J."/>
            <person name="Bewley C."/>
        </authorList>
    </citation>
    <scope>NUCLEOTIDE SEQUENCE</scope>
    <source>
        <strain evidence="2">NIES-1699</strain>
    </source>
</reference>
<proteinExistence type="predicted"/>
<dbReference type="Proteomes" id="UP001230188">
    <property type="component" value="Unassembled WGS sequence"/>
</dbReference>
<evidence type="ECO:0000313" key="3">
    <source>
        <dbReference type="Proteomes" id="UP001230188"/>
    </source>
</evidence>
<keyword evidence="3" id="KW-1185">Reference proteome</keyword>
<gene>
    <name evidence="2" type="ORF">CTAYLR_002118</name>
</gene>
<feature type="region of interest" description="Disordered" evidence="1">
    <location>
        <begin position="1"/>
        <end position="55"/>
    </location>
</feature>
<feature type="compositionally biased region" description="Basic and acidic residues" evidence="1">
    <location>
        <begin position="38"/>
        <end position="55"/>
    </location>
</feature>
<comment type="caution">
    <text evidence="2">The sequence shown here is derived from an EMBL/GenBank/DDBJ whole genome shotgun (WGS) entry which is preliminary data.</text>
</comment>
<feature type="compositionally biased region" description="Basic residues" evidence="1">
    <location>
        <begin position="7"/>
        <end position="37"/>
    </location>
</feature>
<evidence type="ECO:0000256" key="1">
    <source>
        <dbReference type="SAM" id="MobiDB-lite"/>
    </source>
</evidence>
<dbReference type="EMBL" id="JAQMWT010000044">
    <property type="protein sequence ID" value="KAJ8612665.1"/>
    <property type="molecule type" value="Genomic_DNA"/>
</dbReference>